<gene>
    <name evidence="10 11 12" type="primary">LOC107222194</name>
</gene>
<dbReference type="InParanoid" id="A0A6J0BQW1"/>
<dbReference type="GeneID" id="107222194"/>
<comment type="similarity">
    <text evidence="2">Belongs to the major facilitator superfamily. MFSD6 family.</text>
</comment>
<feature type="transmembrane region" description="Helical" evidence="7">
    <location>
        <begin position="562"/>
        <end position="582"/>
    </location>
</feature>
<sequence length="843" mass="93257">MMLLRSFFRRIITDFRHKELLPLKLLFFVQAATLYVLYPYLTIHMRELGISVEETAIMSAVTPVVAIVMPPLAGMIADRIGNFKILLSLFSSLGGGAALLLLLVPVGRVTVRFPERIVMDLGCPGSNGDLVYTMSQVHPCDTKLAPEIATRIESCGYICHVDLHNDTEVQAILTSRGYTVRHYDLTTGLNISYKYTISKSELPQTVIKTTIDDVREHRLLSNNDFYKTSIRQLSKSTYFFPTSELYEFTCRESNATINETRCSFGRFGNKGNKSRDVNYHNYNSTLRLLNATDIDTLEAKRRYLGEAISWTGKSGFQRPNCTNPDRKDQRVVLTVPLVNYTAGNEVYKSLVVDGCSKRCVVTAPRKDVCSNMNTQIEYDVSLTFWLYLAIRVFIGMIGGTAFAMFEGAVIAILRDQKADYGLQRIYGTIGGMISSLLSGLLIDYASSGKEYTDFRPAFYLYAGLKIISGLLMLTINLEFKSPANNVVSDVMSVLKNIEIVALFIACFVLGTAWGYIESFLFWLLQDLGGSRSLMGITITVGGLAGIPLLVMSGPIIEKIGHANVLFIGFIFYAVRLLGYSLIYNPWLCLIFEALESVTSSLSFTAAVTYAAKLSTTTTDSSIQGLLGGLYYGVGKGSGSLIGGYLMKAFGTRPTYQIFSGMSLVTGIVYFLFNALYLRKRPQVEGNDIVKKKPKKVENAEGESQTGAETEPKEKSGVIFAKDKISYGSENKAFSVADDVDVEERTAEKTKQDMYEAKEIEAIKNARNLDRIEKIDEAERNGGNEIKESKDESVTDDVESGDGSALKVAGALNGSTNLAYDKEDEDVDAGKCNVTIEKQPDDRK</sequence>
<dbReference type="RefSeq" id="XP_046590930.1">
    <property type="nucleotide sequence ID" value="XM_046734974.1"/>
</dbReference>
<keyword evidence="4 7" id="KW-1133">Transmembrane helix</keyword>
<feature type="transmembrane region" description="Helical" evidence="7">
    <location>
        <begin position="21"/>
        <end position="43"/>
    </location>
</feature>
<dbReference type="Pfam" id="PF12832">
    <property type="entry name" value="MFS_1_like"/>
    <property type="match status" value="1"/>
</dbReference>
<evidence type="ECO:0000256" key="3">
    <source>
        <dbReference type="ARBA" id="ARBA00022692"/>
    </source>
</evidence>
<evidence type="ECO:0000313" key="10">
    <source>
        <dbReference type="RefSeq" id="XP_015516939.1"/>
    </source>
</evidence>
<dbReference type="CDD" id="cd17335">
    <property type="entry name" value="MFS_MFSD6"/>
    <property type="match status" value="1"/>
</dbReference>
<evidence type="ECO:0000313" key="9">
    <source>
        <dbReference type="Proteomes" id="UP000829291"/>
    </source>
</evidence>
<dbReference type="InterPro" id="IPR036259">
    <property type="entry name" value="MFS_trans_sf"/>
</dbReference>
<evidence type="ECO:0000256" key="7">
    <source>
        <dbReference type="SAM" id="Phobius"/>
    </source>
</evidence>
<evidence type="ECO:0000313" key="11">
    <source>
        <dbReference type="RefSeq" id="XP_046590929.1"/>
    </source>
</evidence>
<name>A0A6J0BQW1_NEOLC</name>
<feature type="transmembrane region" description="Helical" evidence="7">
    <location>
        <begin position="85"/>
        <end position="106"/>
    </location>
</feature>
<evidence type="ECO:0000256" key="2">
    <source>
        <dbReference type="ARBA" id="ARBA00005241"/>
    </source>
</evidence>
<evidence type="ECO:0000313" key="12">
    <source>
        <dbReference type="RefSeq" id="XP_046590930.1"/>
    </source>
</evidence>
<dbReference type="GO" id="GO:0016020">
    <property type="term" value="C:membrane"/>
    <property type="evidence" value="ECO:0007669"/>
    <property type="project" value="UniProtKB-SubCell"/>
</dbReference>
<evidence type="ECO:0000259" key="8">
    <source>
        <dbReference type="Pfam" id="PF12832"/>
    </source>
</evidence>
<dbReference type="AlphaFoldDB" id="A0A6J0BQW1"/>
<dbReference type="PANTHER" id="PTHR16172">
    <property type="entry name" value="MAJOR FACILITATOR SUPERFAMILY DOMAIN-CONTAINING PROTEIN 6-LIKE"/>
    <property type="match status" value="1"/>
</dbReference>
<dbReference type="Gene3D" id="1.20.1250.20">
    <property type="entry name" value="MFS general substrate transporter like domains"/>
    <property type="match status" value="3"/>
</dbReference>
<feature type="transmembrane region" description="Helical" evidence="7">
    <location>
        <begin position="384"/>
        <end position="413"/>
    </location>
</feature>
<feature type="transmembrane region" description="Helical" evidence="7">
    <location>
        <begin position="655"/>
        <end position="676"/>
    </location>
</feature>
<dbReference type="PANTHER" id="PTHR16172:SF35">
    <property type="entry name" value="MAJOR FACILITATOR SUPERFAMILY (MFS) PROFILE DOMAIN-CONTAINING PROTEIN"/>
    <property type="match status" value="1"/>
</dbReference>
<protein>
    <submittedName>
        <fullName evidence="10 11">Uncharacterized protein LOC107222194</fullName>
    </submittedName>
</protein>
<evidence type="ECO:0000256" key="6">
    <source>
        <dbReference type="SAM" id="MobiDB-lite"/>
    </source>
</evidence>
<dbReference type="RefSeq" id="XP_015516939.1">
    <property type="nucleotide sequence ID" value="XM_015661453.1"/>
</dbReference>
<feature type="region of interest" description="Disordered" evidence="6">
    <location>
        <begin position="821"/>
        <end position="843"/>
    </location>
</feature>
<dbReference type="Proteomes" id="UP000829291">
    <property type="component" value="Chromosome 3"/>
</dbReference>
<dbReference type="KEGG" id="nlo:107222194"/>
<feature type="transmembrane region" description="Helical" evidence="7">
    <location>
        <begin position="55"/>
        <end position="73"/>
    </location>
</feature>
<feature type="transmembrane region" description="Helical" evidence="7">
    <location>
        <begin position="499"/>
        <end position="524"/>
    </location>
</feature>
<feature type="transmembrane region" description="Helical" evidence="7">
    <location>
        <begin position="458"/>
        <end position="479"/>
    </location>
</feature>
<dbReference type="FunCoup" id="A0A6J0BQW1">
    <property type="interactions" value="21"/>
</dbReference>
<keyword evidence="9" id="KW-1185">Reference proteome</keyword>
<dbReference type="InterPro" id="IPR024989">
    <property type="entry name" value="MFS_assoc_dom"/>
</dbReference>
<proteinExistence type="inferred from homology"/>
<evidence type="ECO:0000256" key="1">
    <source>
        <dbReference type="ARBA" id="ARBA00004141"/>
    </source>
</evidence>
<feature type="transmembrane region" description="Helical" evidence="7">
    <location>
        <begin position="530"/>
        <end position="550"/>
    </location>
</feature>
<comment type="subcellular location">
    <subcellularLocation>
        <location evidence="1">Membrane</location>
        <topology evidence="1">Multi-pass membrane protein</topology>
    </subcellularLocation>
</comment>
<evidence type="ECO:0000256" key="5">
    <source>
        <dbReference type="ARBA" id="ARBA00023136"/>
    </source>
</evidence>
<dbReference type="InterPro" id="IPR051717">
    <property type="entry name" value="MFS_MFSD6"/>
</dbReference>
<dbReference type="SUPFAM" id="SSF103473">
    <property type="entry name" value="MFS general substrate transporter"/>
    <property type="match status" value="2"/>
</dbReference>
<feature type="transmembrane region" description="Helical" evidence="7">
    <location>
        <begin position="425"/>
        <end position="446"/>
    </location>
</feature>
<evidence type="ECO:0000256" key="4">
    <source>
        <dbReference type="ARBA" id="ARBA00022989"/>
    </source>
</evidence>
<organism evidence="9 10">
    <name type="scientific">Neodiprion lecontei</name>
    <name type="common">Redheaded pine sawfly</name>
    <dbReference type="NCBI Taxonomy" id="441921"/>
    <lineage>
        <taxon>Eukaryota</taxon>
        <taxon>Metazoa</taxon>
        <taxon>Ecdysozoa</taxon>
        <taxon>Arthropoda</taxon>
        <taxon>Hexapoda</taxon>
        <taxon>Insecta</taxon>
        <taxon>Pterygota</taxon>
        <taxon>Neoptera</taxon>
        <taxon>Endopterygota</taxon>
        <taxon>Hymenoptera</taxon>
        <taxon>Tenthredinoidea</taxon>
        <taxon>Diprionidae</taxon>
        <taxon>Diprioninae</taxon>
        <taxon>Neodiprion</taxon>
    </lineage>
</organism>
<feature type="region of interest" description="Disordered" evidence="6">
    <location>
        <begin position="694"/>
        <end position="714"/>
    </location>
</feature>
<dbReference type="OrthoDB" id="10061976at2759"/>
<dbReference type="RefSeq" id="XP_046590929.1">
    <property type="nucleotide sequence ID" value="XM_046734973.1"/>
</dbReference>
<feature type="compositionally biased region" description="Basic and acidic residues" evidence="6">
    <location>
        <begin position="774"/>
        <end position="792"/>
    </location>
</feature>
<reference evidence="10" key="1">
    <citation type="submission" date="2025-04" db="UniProtKB">
        <authorList>
            <consortium name="RefSeq"/>
        </authorList>
    </citation>
    <scope>IDENTIFICATION</scope>
    <source>
        <tissue evidence="11 12">Thorax and Abdomen</tissue>
        <tissue evidence="10">Whole body</tissue>
    </source>
</reference>
<accession>A0A6J0BQW1</accession>
<feature type="region of interest" description="Disordered" evidence="6">
    <location>
        <begin position="774"/>
        <end position="805"/>
    </location>
</feature>
<keyword evidence="3 7" id="KW-0812">Transmembrane</keyword>
<feature type="domain" description="Major facilitator superfamily associated" evidence="8">
    <location>
        <begin position="21"/>
        <end position="656"/>
    </location>
</feature>
<keyword evidence="5 7" id="KW-0472">Membrane</keyword>